<dbReference type="EMBL" id="CP045871">
    <property type="protein sequence ID" value="QGG80342.1"/>
    <property type="molecule type" value="Genomic_DNA"/>
</dbReference>
<evidence type="ECO:0000256" key="9">
    <source>
        <dbReference type="ARBA" id="ARBA00022989"/>
    </source>
</evidence>
<evidence type="ECO:0000256" key="13">
    <source>
        <dbReference type="ARBA" id="ARBA00023264"/>
    </source>
</evidence>
<comment type="pathway">
    <text evidence="2">Phospholipid metabolism; phosphatidylglycerol biosynthesis; phosphatidylglycerol from CDP-diacylglycerol: step 1/2.</text>
</comment>
<dbReference type="KEGG" id="llp:GH975_07070"/>
<evidence type="ECO:0000256" key="7">
    <source>
        <dbReference type="ARBA" id="ARBA00022679"/>
    </source>
</evidence>
<dbReference type="PANTHER" id="PTHR14269:SF62">
    <property type="entry name" value="CDP-DIACYLGLYCEROL--GLYCEROL-3-PHOSPHATE 3-PHOSPHATIDYLTRANSFERASE 1, CHLOROPLASTIC"/>
    <property type="match status" value="1"/>
</dbReference>
<dbReference type="InterPro" id="IPR048254">
    <property type="entry name" value="CDP_ALCOHOL_P_TRANSF_CS"/>
</dbReference>
<sequence length="185" mass="20187">MNFPNILTLARLGMVPVLVLLWYLPFPGHRWACAGLFALAALTDFFDGYLARKNGLETPFGAFLDPVADKVMVAVALGLLIEHWDKALMTLPAVVIICREVLVSALREWMAEMGARGVVKVSWVGKLKTAMQMIAIGWLLAFPSDQGILAQVGLGILVVAAILTLHSLVQYLRAAWPFLMGTNSP</sequence>
<dbReference type="PANTHER" id="PTHR14269">
    <property type="entry name" value="CDP-DIACYLGLYCEROL--GLYCEROL-3-PHOSPHATE 3-PHOSPHATIDYLTRANSFERASE-RELATED"/>
    <property type="match status" value="1"/>
</dbReference>
<dbReference type="GO" id="GO:0008444">
    <property type="term" value="F:CDP-diacylglycerol-glycerol-3-phosphate 3-phosphatidyltransferase activity"/>
    <property type="evidence" value="ECO:0007669"/>
    <property type="project" value="UniProtKB-UniRule"/>
</dbReference>
<dbReference type="EC" id="2.7.8.5" evidence="4 15"/>
<keyword evidence="19" id="KW-1185">Reference proteome</keyword>
<evidence type="ECO:0000256" key="8">
    <source>
        <dbReference type="ARBA" id="ARBA00022692"/>
    </source>
</evidence>
<organism evidence="18 19">
    <name type="scientific">Litorivicinus lipolyticus</name>
    <dbReference type="NCBI Taxonomy" id="418701"/>
    <lineage>
        <taxon>Bacteria</taxon>
        <taxon>Pseudomonadati</taxon>
        <taxon>Pseudomonadota</taxon>
        <taxon>Gammaproteobacteria</taxon>
        <taxon>Oceanospirillales</taxon>
        <taxon>Litorivicinaceae</taxon>
        <taxon>Litorivicinus</taxon>
    </lineage>
</organism>
<dbReference type="Pfam" id="PF01066">
    <property type="entry name" value="CDP-OH_P_transf"/>
    <property type="match status" value="1"/>
</dbReference>
<proteinExistence type="inferred from homology"/>
<dbReference type="PROSITE" id="PS00379">
    <property type="entry name" value="CDP_ALCOHOL_P_TRANSF"/>
    <property type="match status" value="1"/>
</dbReference>
<evidence type="ECO:0000256" key="10">
    <source>
        <dbReference type="ARBA" id="ARBA00023098"/>
    </source>
</evidence>
<evidence type="ECO:0000256" key="4">
    <source>
        <dbReference type="ARBA" id="ARBA00013170"/>
    </source>
</evidence>
<evidence type="ECO:0000256" key="17">
    <source>
        <dbReference type="SAM" id="Phobius"/>
    </source>
</evidence>
<feature type="transmembrane region" description="Helical" evidence="17">
    <location>
        <begin position="6"/>
        <end position="24"/>
    </location>
</feature>
<dbReference type="OrthoDB" id="9796672at2"/>
<dbReference type="InterPro" id="IPR050324">
    <property type="entry name" value="CDP-alcohol_PTase-I"/>
</dbReference>
<keyword evidence="13" id="KW-1208">Phospholipid metabolism</keyword>
<comment type="similarity">
    <text evidence="3 16">Belongs to the CDP-alcohol phosphatidyltransferase class-I family.</text>
</comment>
<evidence type="ECO:0000256" key="11">
    <source>
        <dbReference type="ARBA" id="ARBA00023136"/>
    </source>
</evidence>
<accession>A0A5Q2QDD0</accession>
<evidence type="ECO:0000256" key="1">
    <source>
        <dbReference type="ARBA" id="ARBA00004141"/>
    </source>
</evidence>
<evidence type="ECO:0000256" key="5">
    <source>
        <dbReference type="ARBA" id="ARBA00014944"/>
    </source>
</evidence>
<evidence type="ECO:0000313" key="19">
    <source>
        <dbReference type="Proteomes" id="UP000388235"/>
    </source>
</evidence>
<evidence type="ECO:0000256" key="3">
    <source>
        <dbReference type="ARBA" id="ARBA00010441"/>
    </source>
</evidence>
<dbReference type="InterPro" id="IPR043130">
    <property type="entry name" value="CDP-OH_PTrfase_TM_dom"/>
</dbReference>
<feature type="transmembrane region" description="Helical" evidence="17">
    <location>
        <begin position="148"/>
        <end position="169"/>
    </location>
</feature>
<evidence type="ECO:0000256" key="15">
    <source>
        <dbReference type="NCBIfam" id="TIGR00560"/>
    </source>
</evidence>
<evidence type="ECO:0000256" key="14">
    <source>
        <dbReference type="ARBA" id="ARBA00048586"/>
    </source>
</evidence>
<dbReference type="NCBIfam" id="TIGR00560">
    <property type="entry name" value="pgsA"/>
    <property type="match status" value="1"/>
</dbReference>
<reference evidence="18 19" key="1">
    <citation type="submission" date="2019-11" db="EMBL/GenBank/DDBJ databases">
        <authorList>
            <person name="Khan S.A."/>
            <person name="Jeon C.O."/>
            <person name="Chun B.H."/>
        </authorList>
    </citation>
    <scope>NUCLEOTIDE SEQUENCE [LARGE SCALE GENOMIC DNA]</scope>
    <source>
        <strain evidence="18 19">IMCC 1097</strain>
    </source>
</reference>
<keyword evidence="10" id="KW-0443">Lipid metabolism</keyword>
<keyword evidence="12" id="KW-0594">Phospholipid biosynthesis</keyword>
<dbReference type="Proteomes" id="UP000388235">
    <property type="component" value="Chromosome"/>
</dbReference>
<keyword evidence="7 16" id="KW-0808">Transferase</keyword>
<dbReference type="PIRSF" id="PIRSF000847">
    <property type="entry name" value="Phos_ph_gly_syn"/>
    <property type="match status" value="1"/>
</dbReference>
<dbReference type="RefSeq" id="WP_153713846.1">
    <property type="nucleotide sequence ID" value="NZ_CP045871.1"/>
</dbReference>
<gene>
    <name evidence="18" type="primary">pgsA</name>
    <name evidence="18" type="ORF">GH975_07070</name>
</gene>
<dbReference type="AlphaFoldDB" id="A0A5Q2QDD0"/>
<evidence type="ECO:0000313" key="18">
    <source>
        <dbReference type="EMBL" id="QGG80342.1"/>
    </source>
</evidence>
<dbReference type="GO" id="GO:0005886">
    <property type="term" value="C:plasma membrane"/>
    <property type="evidence" value="ECO:0007669"/>
    <property type="project" value="TreeGrafter"/>
</dbReference>
<protein>
    <recommendedName>
        <fullName evidence="5 15">CDP-diacylglycerol--glycerol-3-phosphate 3-phosphatidyltransferase</fullName>
        <ecNumber evidence="4 15">2.7.8.5</ecNumber>
    </recommendedName>
</protein>
<keyword evidence="9 17" id="KW-1133">Transmembrane helix</keyword>
<keyword evidence="11 17" id="KW-0472">Membrane</keyword>
<keyword evidence="6" id="KW-0444">Lipid biosynthesis</keyword>
<comment type="subcellular location">
    <subcellularLocation>
        <location evidence="1">Membrane</location>
        <topology evidence="1">Multi-pass membrane protein</topology>
    </subcellularLocation>
</comment>
<evidence type="ECO:0000256" key="2">
    <source>
        <dbReference type="ARBA" id="ARBA00005042"/>
    </source>
</evidence>
<evidence type="ECO:0000256" key="12">
    <source>
        <dbReference type="ARBA" id="ARBA00023209"/>
    </source>
</evidence>
<comment type="catalytic activity">
    <reaction evidence="14">
        <text>a CDP-1,2-diacyl-sn-glycerol + sn-glycerol 3-phosphate = a 1,2-diacyl-sn-glycero-3-phospho-(1'-sn-glycero-3'-phosphate) + CMP + H(+)</text>
        <dbReference type="Rhea" id="RHEA:12593"/>
        <dbReference type="ChEBI" id="CHEBI:15378"/>
        <dbReference type="ChEBI" id="CHEBI:57597"/>
        <dbReference type="ChEBI" id="CHEBI:58332"/>
        <dbReference type="ChEBI" id="CHEBI:60110"/>
        <dbReference type="ChEBI" id="CHEBI:60377"/>
        <dbReference type="EC" id="2.7.8.5"/>
    </reaction>
</comment>
<dbReference type="InterPro" id="IPR000462">
    <property type="entry name" value="CDP-OH_P_trans"/>
</dbReference>
<dbReference type="Gene3D" id="1.20.120.1760">
    <property type="match status" value="1"/>
</dbReference>
<dbReference type="GO" id="GO:0046474">
    <property type="term" value="P:glycerophospholipid biosynthetic process"/>
    <property type="evidence" value="ECO:0007669"/>
    <property type="project" value="TreeGrafter"/>
</dbReference>
<evidence type="ECO:0000256" key="16">
    <source>
        <dbReference type="RuleBase" id="RU003750"/>
    </source>
</evidence>
<keyword evidence="8 17" id="KW-0812">Transmembrane</keyword>
<name>A0A5Q2QDD0_9GAMM</name>
<evidence type="ECO:0000256" key="6">
    <source>
        <dbReference type="ARBA" id="ARBA00022516"/>
    </source>
</evidence>
<dbReference type="InterPro" id="IPR004570">
    <property type="entry name" value="Phosphatidylglycerol_P_synth"/>
</dbReference>